<feature type="domain" description="Penicillin-binding protein dimerisation" evidence="6">
    <location>
        <begin position="149"/>
        <end position="258"/>
    </location>
</feature>
<feature type="transmembrane region" description="Helical" evidence="4">
    <location>
        <begin position="37"/>
        <end position="56"/>
    </location>
</feature>
<keyword evidence="2" id="KW-0645">Protease</keyword>
<feature type="transmembrane region" description="Helical" evidence="4">
    <location>
        <begin position="111"/>
        <end position="134"/>
    </location>
</feature>
<evidence type="ECO:0000256" key="1">
    <source>
        <dbReference type="ARBA" id="ARBA00004370"/>
    </source>
</evidence>
<keyword evidence="3 4" id="KW-0472">Membrane</keyword>
<dbReference type="GO" id="GO:0005886">
    <property type="term" value="C:plasma membrane"/>
    <property type="evidence" value="ECO:0007669"/>
    <property type="project" value="TreeGrafter"/>
</dbReference>
<evidence type="ECO:0000256" key="2">
    <source>
        <dbReference type="ARBA" id="ARBA00022645"/>
    </source>
</evidence>
<proteinExistence type="predicted"/>
<dbReference type="Gene3D" id="3.40.710.10">
    <property type="entry name" value="DD-peptidase/beta-lactamase superfamily"/>
    <property type="match status" value="1"/>
</dbReference>
<feature type="domain" description="Penicillin-binding protein transpeptidase" evidence="5">
    <location>
        <begin position="322"/>
        <end position="606"/>
    </location>
</feature>
<dbReference type="Proteomes" id="UP000294664">
    <property type="component" value="Unassembled WGS sequence"/>
</dbReference>
<dbReference type="PANTHER" id="PTHR30627">
    <property type="entry name" value="PEPTIDOGLYCAN D,D-TRANSPEPTIDASE"/>
    <property type="match status" value="1"/>
</dbReference>
<keyword evidence="4" id="KW-0812">Transmembrane</keyword>
<dbReference type="EMBL" id="SMAI01000002">
    <property type="protein sequence ID" value="TCT06647.1"/>
    <property type="molecule type" value="Genomic_DNA"/>
</dbReference>
<name>A0A4R3M5C8_9HYPH</name>
<keyword evidence="7" id="KW-0132">Cell division</keyword>
<dbReference type="InterPro" id="IPR050515">
    <property type="entry name" value="Beta-lactam/transpept"/>
</dbReference>
<organism evidence="7 8">
    <name type="scientific">Aquabacter spiritensis</name>
    <dbReference type="NCBI Taxonomy" id="933073"/>
    <lineage>
        <taxon>Bacteria</taxon>
        <taxon>Pseudomonadati</taxon>
        <taxon>Pseudomonadota</taxon>
        <taxon>Alphaproteobacteria</taxon>
        <taxon>Hyphomicrobiales</taxon>
        <taxon>Xanthobacteraceae</taxon>
        <taxon>Aquabacter</taxon>
    </lineage>
</organism>
<evidence type="ECO:0000256" key="3">
    <source>
        <dbReference type="ARBA" id="ARBA00023136"/>
    </source>
</evidence>
<protein>
    <submittedName>
        <fullName evidence="7">Cell division protein FtsI (Penicillin-binding protein 3)</fullName>
    </submittedName>
</protein>
<comment type="caution">
    <text evidence="7">The sequence shown here is derived from an EMBL/GenBank/DDBJ whole genome shotgun (WGS) entry which is preliminary data.</text>
</comment>
<dbReference type="Pfam" id="PF03717">
    <property type="entry name" value="PBP_dimer"/>
    <property type="match status" value="1"/>
</dbReference>
<dbReference type="Pfam" id="PF00905">
    <property type="entry name" value="Transpeptidase"/>
    <property type="match status" value="1"/>
</dbReference>
<sequence length="656" mass="71376">MTMPVPRLSPIRLPHLRLPAVAVPRPVRIVFGFLGRLLLRIVTAILSAVAEVYLGLTHRVARIIHGVIMGMLRFAVGLVRFAIRFAIGLVRALFGLDRQDAETVTRARLKLIVLAFCLIFVAIAGRLTFLGIVADPNGGRGGGSDAVASARPDIVDRNGDILAIDVKSPSLFAEPRRLIDPDEALEGLLKVLPDLDVAEARARLNSGKGFAWLKREITPSQQRAIYRLGLPGIGFVRENRRVYPDGPTISHVLGGVNIDNQGIAGLEKYIDGNGLSELHLAGLAVDRQQEPVQLSMDVRVQNAVRDELMRAKDKFKAKAAMGVVTDVRTGEIIAMVSLPDFDPNIGGNPKDDAYLNRLTTGVFEMGSTFKALSFAMALDSGRIGLNSSFDARGALSFGRFKINDYHAENRVLTVPEIFLVSSNVGTAKMVLSLGVEAHKAFLRKMGQLDRLRTELPESSEPIVPRRWGELNSATIAFGHGLSVAPLQAVMAVNSMVNGGYLIPPTFLKRNEAEAQKVAVRVLKPETSDKMRYLLRLNAEKGTAGKSEVPGYLVGGKTGTAEKVVNGRYAKNKLLTSFTAVFPMDRPHYLVLVMLDEPQALPETHGYATAGWNAAPTSGKIIERIAPMLGVMPRQNLPNAEQILRASEPAQKVADRR</sequence>
<evidence type="ECO:0000259" key="5">
    <source>
        <dbReference type="Pfam" id="PF00905"/>
    </source>
</evidence>
<evidence type="ECO:0000259" key="6">
    <source>
        <dbReference type="Pfam" id="PF03717"/>
    </source>
</evidence>
<keyword evidence="7" id="KW-0131">Cell cycle</keyword>
<keyword evidence="2" id="KW-0378">Hydrolase</keyword>
<gene>
    <name evidence="7" type="ORF">EDC64_102126</name>
</gene>
<dbReference type="InterPro" id="IPR001460">
    <property type="entry name" value="PCN-bd_Tpept"/>
</dbReference>
<dbReference type="SUPFAM" id="SSF56601">
    <property type="entry name" value="beta-lactamase/transpeptidase-like"/>
    <property type="match status" value="1"/>
</dbReference>
<dbReference type="GO" id="GO:0071555">
    <property type="term" value="P:cell wall organization"/>
    <property type="evidence" value="ECO:0007669"/>
    <property type="project" value="TreeGrafter"/>
</dbReference>
<dbReference type="AlphaFoldDB" id="A0A4R3M5C8"/>
<dbReference type="InterPro" id="IPR005311">
    <property type="entry name" value="PBP_dimer"/>
</dbReference>
<dbReference type="Gene3D" id="3.30.450.330">
    <property type="match status" value="1"/>
</dbReference>
<dbReference type="PANTHER" id="PTHR30627:SF1">
    <property type="entry name" value="PEPTIDOGLYCAN D,D-TRANSPEPTIDASE FTSI"/>
    <property type="match status" value="1"/>
</dbReference>
<dbReference type="InterPro" id="IPR012338">
    <property type="entry name" value="Beta-lactam/transpept-like"/>
</dbReference>
<keyword evidence="2" id="KW-0121">Carboxypeptidase</keyword>
<evidence type="ECO:0000256" key="4">
    <source>
        <dbReference type="SAM" id="Phobius"/>
    </source>
</evidence>
<feature type="transmembrane region" description="Helical" evidence="4">
    <location>
        <begin position="68"/>
        <end position="90"/>
    </location>
</feature>
<dbReference type="GO" id="GO:0008658">
    <property type="term" value="F:penicillin binding"/>
    <property type="evidence" value="ECO:0007669"/>
    <property type="project" value="InterPro"/>
</dbReference>
<dbReference type="Gene3D" id="3.90.1310.10">
    <property type="entry name" value="Penicillin-binding protein 2a (Domain 2)"/>
    <property type="match status" value="1"/>
</dbReference>
<dbReference type="GO" id="GO:0004180">
    <property type="term" value="F:carboxypeptidase activity"/>
    <property type="evidence" value="ECO:0007669"/>
    <property type="project" value="UniProtKB-KW"/>
</dbReference>
<keyword evidence="8" id="KW-1185">Reference proteome</keyword>
<dbReference type="SUPFAM" id="SSF56519">
    <property type="entry name" value="Penicillin binding protein dimerisation domain"/>
    <property type="match status" value="1"/>
</dbReference>
<dbReference type="GO" id="GO:0051301">
    <property type="term" value="P:cell division"/>
    <property type="evidence" value="ECO:0007669"/>
    <property type="project" value="UniProtKB-KW"/>
</dbReference>
<dbReference type="InterPro" id="IPR036138">
    <property type="entry name" value="PBP_dimer_sf"/>
</dbReference>
<keyword evidence="4" id="KW-1133">Transmembrane helix</keyword>
<evidence type="ECO:0000313" key="7">
    <source>
        <dbReference type="EMBL" id="TCT06647.1"/>
    </source>
</evidence>
<accession>A0A4R3M5C8</accession>
<comment type="subcellular location">
    <subcellularLocation>
        <location evidence="1">Membrane</location>
    </subcellularLocation>
</comment>
<evidence type="ECO:0000313" key="8">
    <source>
        <dbReference type="Proteomes" id="UP000294664"/>
    </source>
</evidence>
<reference evidence="7 8" key="1">
    <citation type="submission" date="2019-03" db="EMBL/GenBank/DDBJ databases">
        <title>Genomic Encyclopedia of Type Strains, Phase IV (KMG-IV): sequencing the most valuable type-strain genomes for metagenomic binning, comparative biology and taxonomic classification.</title>
        <authorList>
            <person name="Goeker M."/>
        </authorList>
    </citation>
    <scope>NUCLEOTIDE SEQUENCE [LARGE SCALE GENOMIC DNA]</scope>
    <source>
        <strain evidence="7 8">DSM 9035</strain>
    </source>
</reference>